<dbReference type="AlphaFoldDB" id="A0A834YZ29"/>
<dbReference type="Gene3D" id="1.20.5.4130">
    <property type="match status" value="1"/>
</dbReference>
<evidence type="ECO:0000259" key="4">
    <source>
        <dbReference type="Pfam" id="PF00931"/>
    </source>
</evidence>
<feature type="domain" description="Disease resistance N-terminal" evidence="5">
    <location>
        <begin position="5"/>
        <end position="92"/>
    </location>
</feature>
<evidence type="ECO:0000313" key="7">
    <source>
        <dbReference type="Proteomes" id="UP000655225"/>
    </source>
</evidence>
<keyword evidence="1" id="KW-0677">Repeat</keyword>
<evidence type="ECO:0000256" key="3">
    <source>
        <dbReference type="ARBA" id="ARBA00022821"/>
    </source>
</evidence>
<protein>
    <submittedName>
        <fullName evidence="6">Uncharacterized protein</fullName>
    </submittedName>
</protein>
<dbReference type="OMA" id="VWREVEY"/>
<feature type="domain" description="NB-ARC" evidence="4">
    <location>
        <begin position="178"/>
        <end position="217"/>
    </location>
</feature>
<name>A0A834YZ29_TETSI</name>
<gene>
    <name evidence="6" type="ORF">HHK36_020184</name>
</gene>
<dbReference type="GO" id="GO:0043531">
    <property type="term" value="F:ADP binding"/>
    <property type="evidence" value="ECO:0007669"/>
    <property type="project" value="InterPro"/>
</dbReference>
<proteinExistence type="predicted"/>
<dbReference type="Pfam" id="PF18052">
    <property type="entry name" value="Rx_N"/>
    <property type="match status" value="1"/>
</dbReference>
<dbReference type="InterPro" id="IPR041118">
    <property type="entry name" value="Rx_N"/>
</dbReference>
<comment type="caution">
    <text evidence="6">The sequence shown here is derived from an EMBL/GenBank/DDBJ whole genome shotgun (WGS) entry which is preliminary data.</text>
</comment>
<dbReference type="GO" id="GO:0006952">
    <property type="term" value="P:defense response"/>
    <property type="evidence" value="ECO:0007669"/>
    <property type="project" value="UniProtKB-KW"/>
</dbReference>
<dbReference type="SUPFAM" id="SSF52540">
    <property type="entry name" value="P-loop containing nucleoside triphosphate hydrolases"/>
    <property type="match status" value="1"/>
</dbReference>
<sequence length="220" mass="25833">MAEIAVNFVLDRLVLFLEQEVNLFRGVWREVEYIKDELQSIQGFLRDVDAREESEEVKAWVTQVRDMAYDIEDTIDEFTLCLAQQHHQHQHQHQHQHRFLGFLYKTVHFFQNYKARIHITSQIQDIKARISDVRERRQGYGLNLLEQGFCSKPMRDSWHDLRLDALLLEEAEFVGIDKPRKKLIGWLVEGGSRLQVVSVYGMGGLGKTTLVKKVDDHQSD</sequence>
<keyword evidence="2" id="KW-0547">Nucleotide-binding</keyword>
<keyword evidence="7" id="KW-1185">Reference proteome</keyword>
<keyword evidence="3" id="KW-0611">Plant defense</keyword>
<dbReference type="InterPro" id="IPR002182">
    <property type="entry name" value="NB-ARC"/>
</dbReference>
<evidence type="ECO:0000256" key="2">
    <source>
        <dbReference type="ARBA" id="ARBA00022741"/>
    </source>
</evidence>
<accession>A0A834YZ29</accession>
<dbReference type="OrthoDB" id="690341at2759"/>
<organism evidence="6 7">
    <name type="scientific">Tetracentron sinense</name>
    <name type="common">Spur-leaf</name>
    <dbReference type="NCBI Taxonomy" id="13715"/>
    <lineage>
        <taxon>Eukaryota</taxon>
        <taxon>Viridiplantae</taxon>
        <taxon>Streptophyta</taxon>
        <taxon>Embryophyta</taxon>
        <taxon>Tracheophyta</taxon>
        <taxon>Spermatophyta</taxon>
        <taxon>Magnoliopsida</taxon>
        <taxon>Trochodendrales</taxon>
        <taxon>Trochodendraceae</taxon>
        <taxon>Tetracentron</taxon>
    </lineage>
</organism>
<dbReference type="CDD" id="cd14798">
    <property type="entry name" value="RX-CC_like"/>
    <property type="match status" value="1"/>
</dbReference>
<dbReference type="Proteomes" id="UP000655225">
    <property type="component" value="Unassembled WGS sequence"/>
</dbReference>
<dbReference type="EMBL" id="JABCRI010000014">
    <property type="protein sequence ID" value="KAF8393982.1"/>
    <property type="molecule type" value="Genomic_DNA"/>
</dbReference>
<dbReference type="Gene3D" id="3.40.50.300">
    <property type="entry name" value="P-loop containing nucleotide triphosphate hydrolases"/>
    <property type="match status" value="1"/>
</dbReference>
<dbReference type="PANTHER" id="PTHR19338:SF32">
    <property type="entry name" value="OS06G0287500 PROTEIN"/>
    <property type="match status" value="1"/>
</dbReference>
<evidence type="ECO:0000256" key="1">
    <source>
        <dbReference type="ARBA" id="ARBA00022737"/>
    </source>
</evidence>
<evidence type="ECO:0000313" key="6">
    <source>
        <dbReference type="EMBL" id="KAF8393982.1"/>
    </source>
</evidence>
<dbReference type="InterPro" id="IPR027417">
    <property type="entry name" value="P-loop_NTPase"/>
</dbReference>
<dbReference type="InterPro" id="IPR038005">
    <property type="entry name" value="RX-like_CC"/>
</dbReference>
<evidence type="ECO:0000259" key="5">
    <source>
        <dbReference type="Pfam" id="PF18052"/>
    </source>
</evidence>
<reference evidence="6 7" key="1">
    <citation type="submission" date="2020-04" db="EMBL/GenBank/DDBJ databases">
        <title>Plant Genome Project.</title>
        <authorList>
            <person name="Zhang R.-G."/>
        </authorList>
    </citation>
    <scope>NUCLEOTIDE SEQUENCE [LARGE SCALE GENOMIC DNA]</scope>
    <source>
        <strain evidence="6">YNK0</strain>
        <tissue evidence="6">Leaf</tissue>
    </source>
</reference>
<dbReference type="PANTHER" id="PTHR19338">
    <property type="entry name" value="TRANSLOCASE OF INNER MITOCHONDRIAL MEMBRANE 13 HOMOLOG"/>
    <property type="match status" value="1"/>
</dbReference>
<dbReference type="Pfam" id="PF00931">
    <property type="entry name" value="NB-ARC"/>
    <property type="match status" value="1"/>
</dbReference>